<dbReference type="EMBL" id="OX597814">
    <property type="protein sequence ID" value="CAI9714772.1"/>
    <property type="molecule type" value="Genomic_DNA"/>
</dbReference>
<keyword evidence="4" id="KW-1185">Reference proteome</keyword>
<gene>
    <name evidence="3" type="ORF">OCTVUL_1B018789</name>
</gene>
<accession>A0AA36EVQ8</accession>
<evidence type="ECO:0000259" key="2">
    <source>
        <dbReference type="PROSITE" id="PS50102"/>
    </source>
</evidence>
<dbReference type="Gene3D" id="3.30.70.330">
    <property type="match status" value="1"/>
</dbReference>
<dbReference type="Pfam" id="PF23085">
    <property type="entry name" value="RRM_PARP14_3"/>
    <property type="match status" value="1"/>
</dbReference>
<dbReference type="Proteomes" id="UP001162480">
    <property type="component" value="Chromosome 1"/>
</dbReference>
<evidence type="ECO:0000256" key="1">
    <source>
        <dbReference type="PROSITE-ProRule" id="PRU00176"/>
    </source>
</evidence>
<dbReference type="InterPro" id="IPR012677">
    <property type="entry name" value="Nucleotide-bd_a/b_plait_sf"/>
</dbReference>
<evidence type="ECO:0000313" key="3">
    <source>
        <dbReference type="EMBL" id="CAI9714772.1"/>
    </source>
</evidence>
<proteinExistence type="predicted"/>
<dbReference type="InterPro" id="IPR035979">
    <property type="entry name" value="RBD_domain_sf"/>
</dbReference>
<reference evidence="3" key="1">
    <citation type="submission" date="2023-08" db="EMBL/GenBank/DDBJ databases">
        <authorList>
            <person name="Alioto T."/>
            <person name="Alioto T."/>
            <person name="Gomez Garrido J."/>
        </authorList>
    </citation>
    <scope>NUCLEOTIDE SEQUENCE</scope>
</reference>
<dbReference type="AlphaFoldDB" id="A0AA36EVQ8"/>
<evidence type="ECO:0000313" key="4">
    <source>
        <dbReference type="Proteomes" id="UP001162480"/>
    </source>
</evidence>
<protein>
    <submittedName>
        <fullName evidence="3">Protein mono-ADP-ribosyltransferase PARP14-like</fullName>
    </submittedName>
</protein>
<dbReference type="InterPro" id="IPR000504">
    <property type="entry name" value="RRM_dom"/>
</dbReference>
<keyword evidence="1" id="KW-0694">RNA-binding</keyword>
<dbReference type="SUPFAM" id="SSF54928">
    <property type="entry name" value="RNA-binding domain, RBD"/>
    <property type="match status" value="1"/>
</dbReference>
<dbReference type="PROSITE" id="PS50102">
    <property type="entry name" value="RRM"/>
    <property type="match status" value="1"/>
</dbReference>
<dbReference type="GO" id="GO:0003723">
    <property type="term" value="F:RNA binding"/>
    <property type="evidence" value="ECO:0007669"/>
    <property type="project" value="UniProtKB-UniRule"/>
</dbReference>
<organism evidence="3 4">
    <name type="scientific">Octopus vulgaris</name>
    <name type="common">Common octopus</name>
    <dbReference type="NCBI Taxonomy" id="6645"/>
    <lineage>
        <taxon>Eukaryota</taxon>
        <taxon>Metazoa</taxon>
        <taxon>Spiralia</taxon>
        <taxon>Lophotrochozoa</taxon>
        <taxon>Mollusca</taxon>
        <taxon>Cephalopoda</taxon>
        <taxon>Coleoidea</taxon>
        <taxon>Octopodiformes</taxon>
        <taxon>Octopoda</taxon>
        <taxon>Incirrata</taxon>
        <taxon>Octopodidae</taxon>
        <taxon>Octopus</taxon>
    </lineage>
</organism>
<feature type="domain" description="RRM" evidence="2">
    <location>
        <begin position="64"/>
        <end position="141"/>
    </location>
</feature>
<name>A0AA36EVQ8_OCTVU</name>
<sequence>MNFSSHLYRQIMKKMTSQTTTVTDRKEEDETTPSLRLKQAKIPVEIMAEKGISATSMEGEDEGRTVLVSGVPTDFRLEAIQSYFENKKISSGGPFKGIPERIQDSGEVIITFESEKDAENVVKKKVHNVSKHELQVDWYKNLVWQEDAMIVSNGHKDMSEKMLTDFLEENRKLEIVHVFLEEILELFLCIAKMKLVSFFKFDLF</sequence>